<dbReference type="Proteomes" id="UP000254601">
    <property type="component" value="Unassembled WGS sequence"/>
</dbReference>
<evidence type="ECO:0008006" key="4">
    <source>
        <dbReference type="Google" id="ProtNLM"/>
    </source>
</evidence>
<organism evidence="2 3">
    <name type="scientific">Suttonella ornithocola</name>
    <dbReference type="NCBI Taxonomy" id="279832"/>
    <lineage>
        <taxon>Bacteria</taxon>
        <taxon>Pseudomonadati</taxon>
        <taxon>Pseudomonadota</taxon>
        <taxon>Gammaproteobacteria</taxon>
        <taxon>Cardiobacteriales</taxon>
        <taxon>Cardiobacteriaceae</taxon>
        <taxon>Suttonella</taxon>
    </lineage>
</organism>
<reference evidence="2 3" key="1">
    <citation type="submission" date="2018-06" db="EMBL/GenBank/DDBJ databases">
        <authorList>
            <consortium name="Pathogen Informatics"/>
            <person name="Doyle S."/>
        </authorList>
    </citation>
    <scope>NUCLEOTIDE SEQUENCE [LARGE SCALE GENOMIC DNA]</scope>
    <source>
        <strain evidence="2 3">NCTC13337</strain>
    </source>
</reference>
<accession>A0A380MZC0</accession>
<name>A0A380MZC0_9GAMM</name>
<proteinExistence type="predicted"/>
<feature type="signal peptide" evidence="1">
    <location>
        <begin position="1"/>
        <end position="19"/>
    </location>
</feature>
<keyword evidence="3" id="KW-1185">Reference proteome</keyword>
<dbReference type="PROSITE" id="PS51257">
    <property type="entry name" value="PROKAR_LIPOPROTEIN"/>
    <property type="match status" value="1"/>
</dbReference>
<dbReference type="RefSeq" id="WP_072576978.1">
    <property type="nucleotide sequence ID" value="NZ_LWHB01000122.1"/>
</dbReference>
<feature type="chain" id="PRO_5016814357" description="Lipoprotein" evidence="1">
    <location>
        <begin position="20"/>
        <end position="93"/>
    </location>
</feature>
<dbReference type="OrthoDB" id="6636552at2"/>
<keyword evidence="1" id="KW-0732">Signal</keyword>
<dbReference type="AlphaFoldDB" id="A0A380MZC0"/>
<sequence>MKIIALFSIAMLVFTTACSKEESETKNKFVRDCTSTGGTEKICSCVFTKLSKEYGKERMKALIYATDPSEVFENQEDVKDFMEKTVEFGQQCQ</sequence>
<evidence type="ECO:0000313" key="3">
    <source>
        <dbReference type="Proteomes" id="UP000254601"/>
    </source>
</evidence>
<protein>
    <recommendedName>
        <fullName evidence="4">Lipoprotein</fullName>
    </recommendedName>
</protein>
<dbReference type="EMBL" id="UHIC01000001">
    <property type="protein sequence ID" value="SUO97652.1"/>
    <property type="molecule type" value="Genomic_DNA"/>
</dbReference>
<evidence type="ECO:0000313" key="2">
    <source>
        <dbReference type="EMBL" id="SUO97652.1"/>
    </source>
</evidence>
<evidence type="ECO:0000256" key="1">
    <source>
        <dbReference type="SAM" id="SignalP"/>
    </source>
</evidence>
<gene>
    <name evidence="2" type="ORF">NCTC13337_02548</name>
</gene>